<feature type="region of interest" description="Disordered" evidence="1">
    <location>
        <begin position="1"/>
        <end position="55"/>
    </location>
</feature>
<evidence type="ECO:0000256" key="1">
    <source>
        <dbReference type="SAM" id="MobiDB-lite"/>
    </source>
</evidence>
<feature type="compositionally biased region" description="Polar residues" evidence="1">
    <location>
        <begin position="36"/>
        <end position="55"/>
    </location>
</feature>
<sequence length="381" mass="42361">MGKFKRIARKQTNHHQNPRAGKESGAGTKPDKQQKHSQLPSKAPVTTKSPQQARQKVQFSKYDNVLLVGEGDFSFALSLVKNHRFHHLVATCYDSADVLHNKYPNIDQTIKRLVPVDVLTSSSDSPQTGASDGYDDNEDEWGGLSPSEASSEAQDTDLLETESKKQSKIQVLYGIDATKLSSAHSKTLRSSAPYTKIVFNFPHVGGLSTDVNRQVRYNQELLVGFFKAAKGLLSTPSRPARVAVKSDQYSTDDEGLSDEPTTEEKQKQNGAISGQILVTLFEGEPYTLWNIRDLARHSGLKVVESFAFPWSAYPGYRHARTIGDITHGKDRADEGKRKGAWRGEERDARCYVLEDKAAMPAAVRIKKRKRKLGEEEDGDSE</sequence>
<dbReference type="OMA" id="YPGYKHA"/>
<dbReference type="PANTHER" id="PTHR11538">
    <property type="entry name" value="PHENYLALANYL-TRNA SYNTHETASE"/>
    <property type="match status" value="1"/>
</dbReference>
<dbReference type="EMBL" id="KN847523">
    <property type="protein sequence ID" value="KIV91214.1"/>
    <property type="molecule type" value="Genomic_DNA"/>
</dbReference>
<dbReference type="GO" id="GO:0070475">
    <property type="term" value="P:rRNA base methylation"/>
    <property type="evidence" value="ECO:0007669"/>
    <property type="project" value="InterPro"/>
</dbReference>
<name>A0A0D1ZB50_EXOME</name>
<dbReference type="Pfam" id="PF10354">
    <property type="entry name" value="BMT5-like"/>
    <property type="match status" value="2"/>
</dbReference>
<dbReference type="VEuPathDB" id="FungiDB:PV10_05776"/>
<organism evidence="3 4">
    <name type="scientific">Exophiala mesophila</name>
    <name type="common">Black yeast-like fungus</name>
    <dbReference type="NCBI Taxonomy" id="212818"/>
    <lineage>
        <taxon>Eukaryota</taxon>
        <taxon>Fungi</taxon>
        <taxon>Dikarya</taxon>
        <taxon>Ascomycota</taxon>
        <taxon>Pezizomycotina</taxon>
        <taxon>Eurotiomycetes</taxon>
        <taxon>Chaetothyriomycetidae</taxon>
        <taxon>Chaetothyriales</taxon>
        <taxon>Herpotrichiellaceae</taxon>
        <taxon>Exophiala</taxon>
    </lineage>
</organism>
<feature type="compositionally biased region" description="Polar residues" evidence="1">
    <location>
        <begin position="120"/>
        <end position="130"/>
    </location>
</feature>
<feature type="domain" description="25S rRNA (uridine-N(3))-methyltransferase BMT5-like" evidence="2">
    <location>
        <begin position="165"/>
        <end position="320"/>
    </location>
</feature>
<gene>
    <name evidence="3" type="ORF">PV10_05776</name>
</gene>
<dbReference type="RefSeq" id="XP_016222788.1">
    <property type="nucleotide sequence ID" value="XM_016370495.1"/>
</dbReference>
<evidence type="ECO:0000259" key="2">
    <source>
        <dbReference type="Pfam" id="PF10354"/>
    </source>
</evidence>
<reference evidence="3 4" key="1">
    <citation type="submission" date="2015-01" db="EMBL/GenBank/DDBJ databases">
        <title>The Genome Sequence of Exophiala mesophila CBS40295.</title>
        <authorList>
            <consortium name="The Broad Institute Genomics Platform"/>
            <person name="Cuomo C."/>
            <person name="de Hoog S."/>
            <person name="Gorbushina A."/>
            <person name="Stielow B."/>
            <person name="Teixiera M."/>
            <person name="Abouelleil A."/>
            <person name="Chapman S.B."/>
            <person name="Priest M."/>
            <person name="Young S.K."/>
            <person name="Wortman J."/>
            <person name="Nusbaum C."/>
            <person name="Birren B."/>
        </authorList>
    </citation>
    <scope>NUCLEOTIDE SEQUENCE [LARGE SCALE GENOMIC DNA]</scope>
    <source>
        <strain evidence="3 4">CBS 40295</strain>
    </source>
</reference>
<feature type="compositionally biased region" description="Basic residues" evidence="1">
    <location>
        <begin position="1"/>
        <end position="17"/>
    </location>
</feature>
<protein>
    <recommendedName>
        <fullName evidence="2">25S rRNA (uridine-N(3))-methyltransferase BMT5-like domain-containing protein</fullName>
    </recommendedName>
</protein>
<evidence type="ECO:0000313" key="3">
    <source>
        <dbReference type="EMBL" id="KIV91214.1"/>
    </source>
</evidence>
<evidence type="ECO:0000313" key="4">
    <source>
        <dbReference type="Proteomes" id="UP000054302"/>
    </source>
</evidence>
<feature type="domain" description="25S rRNA (uridine-N(3))-methyltransferase BMT5-like" evidence="2">
    <location>
        <begin position="66"/>
        <end position="114"/>
    </location>
</feature>
<feature type="region of interest" description="Disordered" evidence="1">
    <location>
        <begin position="120"/>
        <end position="162"/>
    </location>
</feature>
<dbReference type="GO" id="GO:0070042">
    <property type="term" value="F:rRNA (uridine-N3-)-methyltransferase activity"/>
    <property type="evidence" value="ECO:0007669"/>
    <property type="project" value="InterPro"/>
</dbReference>
<accession>A0A0D1ZB50</accession>
<dbReference type="HOGENOM" id="CLU_035438_0_1_1"/>
<dbReference type="GeneID" id="27323621"/>
<keyword evidence="4" id="KW-1185">Reference proteome</keyword>
<feature type="region of interest" description="Disordered" evidence="1">
    <location>
        <begin position="242"/>
        <end position="269"/>
    </location>
</feature>
<dbReference type="PANTHER" id="PTHR11538:SF26">
    <property type="entry name" value="FERREDOXIN-FOLD ANTICODON-BINDING DOMAIN-CONTAINING PROTEIN 1"/>
    <property type="match status" value="1"/>
</dbReference>
<dbReference type="OrthoDB" id="273345at2759"/>
<dbReference type="GO" id="GO:0005737">
    <property type="term" value="C:cytoplasm"/>
    <property type="evidence" value="ECO:0007669"/>
    <property type="project" value="TreeGrafter"/>
</dbReference>
<proteinExistence type="predicted"/>
<feature type="compositionally biased region" description="Acidic residues" evidence="1">
    <location>
        <begin position="250"/>
        <end position="261"/>
    </location>
</feature>
<dbReference type="AlphaFoldDB" id="A0A0D1ZB50"/>
<dbReference type="Proteomes" id="UP000054302">
    <property type="component" value="Unassembled WGS sequence"/>
</dbReference>
<dbReference type="STRING" id="212818.A0A0D1ZB50"/>
<dbReference type="InterPro" id="IPR019446">
    <property type="entry name" value="BMT5-like"/>
</dbReference>